<proteinExistence type="predicted"/>
<comment type="caution">
    <text evidence="1">The sequence shown here is derived from an EMBL/GenBank/DDBJ whole genome shotgun (WGS) entry which is preliminary data.</text>
</comment>
<dbReference type="EMBL" id="JAHRIP010000429">
    <property type="protein sequence ID" value="MEQ2279319.1"/>
    <property type="molecule type" value="Genomic_DNA"/>
</dbReference>
<evidence type="ECO:0000313" key="2">
    <source>
        <dbReference type="Proteomes" id="UP001469553"/>
    </source>
</evidence>
<organism evidence="1 2">
    <name type="scientific">Ameca splendens</name>
    <dbReference type="NCBI Taxonomy" id="208324"/>
    <lineage>
        <taxon>Eukaryota</taxon>
        <taxon>Metazoa</taxon>
        <taxon>Chordata</taxon>
        <taxon>Craniata</taxon>
        <taxon>Vertebrata</taxon>
        <taxon>Euteleostomi</taxon>
        <taxon>Actinopterygii</taxon>
        <taxon>Neopterygii</taxon>
        <taxon>Teleostei</taxon>
        <taxon>Neoteleostei</taxon>
        <taxon>Acanthomorphata</taxon>
        <taxon>Ovalentaria</taxon>
        <taxon>Atherinomorphae</taxon>
        <taxon>Cyprinodontiformes</taxon>
        <taxon>Goodeidae</taxon>
        <taxon>Ameca</taxon>
    </lineage>
</organism>
<protein>
    <recommendedName>
        <fullName evidence="3">Secreted protein</fullName>
    </recommendedName>
</protein>
<gene>
    <name evidence="1" type="ORF">AMECASPLE_008171</name>
</gene>
<evidence type="ECO:0000313" key="1">
    <source>
        <dbReference type="EMBL" id="MEQ2279319.1"/>
    </source>
</evidence>
<name>A0ABV0XCZ8_9TELE</name>
<accession>A0ABV0XCZ8</accession>
<keyword evidence="2" id="KW-1185">Reference proteome</keyword>
<sequence length="104" mass="11686">MTVRLNSLSQLPLGVNGFVHVCLSCVSLCCPAMDWRSVQGVPASRPQTEPAPPATLYGRSGYRKWINGWITICFPINNRPMQQVIDPQRSSHMNCNDRLKLVLF</sequence>
<dbReference type="Proteomes" id="UP001469553">
    <property type="component" value="Unassembled WGS sequence"/>
</dbReference>
<reference evidence="1 2" key="1">
    <citation type="submission" date="2021-06" db="EMBL/GenBank/DDBJ databases">
        <authorList>
            <person name="Palmer J.M."/>
        </authorList>
    </citation>
    <scope>NUCLEOTIDE SEQUENCE [LARGE SCALE GENOMIC DNA]</scope>
    <source>
        <strain evidence="1 2">AS_MEX2019</strain>
        <tissue evidence="1">Muscle</tissue>
    </source>
</reference>
<evidence type="ECO:0008006" key="3">
    <source>
        <dbReference type="Google" id="ProtNLM"/>
    </source>
</evidence>